<evidence type="ECO:0000256" key="1">
    <source>
        <dbReference type="ARBA" id="ARBA00004370"/>
    </source>
</evidence>
<evidence type="ECO:0000259" key="6">
    <source>
        <dbReference type="Pfam" id="PF00263"/>
    </source>
</evidence>
<keyword evidence="9" id="KW-1185">Reference proteome</keyword>
<dbReference type="AlphaFoldDB" id="A0A840BM77"/>
<proteinExistence type="predicted"/>
<dbReference type="GO" id="GO:0009297">
    <property type="term" value="P:pilus assembly"/>
    <property type="evidence" value="ECO:0007669"/>
    <property type="project" value="InterPro"/>
</dbReference>
<feature type="region of interest" description="Disordered" evidence="4">
    <location>
        <begin position="601"/>
        <end position="634"/>
    </location>
</feature>
<name>A0A840BM77_9RHOO</name>
<dbReference type="GO" id="GO:0009306">
    <property type="term" value="P:protein secretion"/>
    <property type="evidence" value="ECO:0007669"/>
    <property type="project" value="InterPro"/>
</dbReference>
<accession>A0A840BM77</accession>
<dbReference type="GO" id="GO:0015627">
    <property type="term" value="C:type II protein secretion system complex"/>
    <property type="evidence" value="ECO:0007669"/>
    <property type="project" value="TreeGrafter"/>
</dbReference>
<organism evidence="8 9">
    <name type="scientific">Niveibacterium umoris</name>
    <dbReference type="NCBI Taxonomy" id="1193620"/>
    <lineage>
        <taxon>Bacteria</taxon>
        <taxon>Pseudomonadati</taxon>
        <taxon>Pseudomonadota</taxon>
        <taxon>Betaproteobacteria</taxon>
        <taxon>Rhodocyclales</taxon>
        <taxon>Rhodocyclaceae</taxon>
        <taxon>Niveibacterium</taxon>
    </lineage>
</organism>
<comment type="caution">
    <text evidence="8">The sequence shown here is derived from an EMBL/GenBank/DDBJ whole genome shotgun (WGS) entry which is preliminary data.</text>
</comment>
<keyword evidence="3" id="KW-0472">Membrane</keyword>
<feature type="domain" description="Type II/III secretion system secretin-like" evidence="6">
    <location>
        <begin position="411"/>
        <end position="592"/>
    </location>
</feature>
<dbReference type="PRINTS" id="PR00811">
    <property type="entry name" value="BCTERIALGSPD"/>
</dbReference>
<evidence type="ECO:0000256" key="5">
    <source>
        <dbReference type="SAM" id="SignalP"/>
    </source>
</evidence>
<dbReference type="Pfam" id="PF00263">
    <property type="entry name" value="Secretin"/>
    <property type="match status" value="1"/>
</dbReference>
<sequence length="634" mass="67877">MMRRAVSALSALAFLVSAGCAQNPVKPDTGKHIAPEAAASAPVNGPAPIPDPVQQSFALPRPKSAARTETHSVVVHNVKAQDLLFALARDARINVDVHPGVEGTVTLNALDQTLPQLLDRIAQQVDMRWEMRGETLVVKPDSPFLRLYKIDYLNMGRDSNAVVSVSSELGNAGVNGITSAATQSLNGGSNSSTHIENTSRNRFWETLIRNLQEILRETDKLVAADASATRSTAAAPASATPTAPAIALDKYLIERCRKLNPKDVDAMQSCYAQTSQEMLAAERVGRGAPEEVTSATTSGPTYREAASVIASPETGVVSVRATARQHEKVQEFLDRVIDSARRQVLIEATIAEVDLSQNYQQGVDWSKIDLSGTGFRISQGALGNIAAPASSLIEIGFTSKGGSFAGSVKLLESFGDVKVLSSPKVSVLNNQTAVLKVVDNSVYFTIQTNVQRGNGTSQGDLTTYNTTVHTVPIGLILNVTPQIGDNGTVILNVRPSLSRIVGKAVDPNPQLKLLNITNEIPVVRAREIESVIRVENGNIAVMGGLMEDAIEFNKDTVPGAAGLPLIGGLFQNRNDTRRKSELVILLRPTIVRQSSLEGDYREQRGSLPGNEFFKSESGPSLLNLDRIPTATGTK</sequence>
<dbReference type="Gene3D" id="3.55.50.30">
    <property type="match status" value="1"/>
</dbReference>
<dbReference type="RefSeq" id="WP_183634532.1">
    <property type="nucleotide sequence ID" value="NZ_BAABLE010000011.1"/>
</dbReference>
<reference evidence="8 9" key="1">
    <citation type="submission" date="2020-08" db="EMBL/GenBank/DDBJ databases">
        <title>Genomic Encyclopedia of Type Strains, Phase IV (KMG-IV): sequencing the most valuable type-strain genomes for metagenomic binning, comparative biology and taxonomic classification.</title>
        <authorList>
            <person name="Goeker M."/>
        </authorList>
    </citation>
    <scope>NUCLEOTIDE SEQUENCE [LARGE SCALE GENOMIC DNA]</scope>
    <source>
        <strain evidence="8 9">DSM 106739</strain>
    </source>
</reference>
<evidence type="ECO:0000256" key="4">
    <source>
        <dbReference type="SAM" id="MobiDB-lite"/>
    </source>
</evidence>
<evidence type="ECO:0000313" key="8">
    <source>
        <dbReference type="EMBL" id="MBB4012752.1"/>
    </source>
</evidence>
<dbReference type="InterPro" id="IPR004846">
    <property type="entry name" value="T2SS/T3SS_dom"/>
</dbReference>
<evidence type="ECO:0000256" key="2">
    <source>
        <dbReference type="ARBA" id="ARBA00022729"/>
    </source>
</evidence>
<dbReference type="PROSITE" id="PS51257">
    <property type="entry name" value="PROKAR_LIPOPROTEIN"/>
    <property type="match status" value="1"/>
</dbReference>
<feature type="domain" description="Secretin N-terminal" evidence="7">
    <location>
        <begin position="146"/>
        <end position="222"/>
    </location>
</feature>
<evidence type="ECO:0000259" key="7">
    <source>
        <dbReference type="Pfam" id="PF07655"/>
    </source>
</evidence>
<dbReference type="InterPro" id="IPR050810">
    <property type="entry name" value="Bact_Secretion_Sys_Channel"/>
</dbReference>
<dbReference type="PANTHER" id="PTHR30332">
    <property type="entry name" value="PROBABLE GENERAL SECRETION PATHWAY PROTEIN D"/>
    <property type="match status" value="1"/>
</dbReference>
<evidence type="ECO:0000256" key="3">
    <source>
        <dbReference type="ARBA" id="ARBA00023136"/>
    </source>
</evidence>
<dbReference type="EMBL" id="JACIET010000001">
    <property type="protein sequence ID" value="MBB4012752.1"/>
    <property type="molecule type" value="Genomic_DNA"/>
</dbReference>
<protein>
    <submittedName>
        <fullName evidence="8">General secretion pathway protein D</fullName>
    </submittedName>
</protein>
<dbReference type="PANTHER" id="PTHR30332:SF24">
    <property type="entry name" value="SECRETIN GSPD-RELATED"/>
    <property type="match status" value="1"/>
</dbReference>
<dbReference type="GO" id="GO:0019867">
    <property type="term" value="C:outer membrane"/>
    <property type="evidence" value="ECO:0007669"/>
    <property type="project" value="InterPro"/>
</dbReference>
<comment type="subcellular location">
    <subcellularLocation>
        <location evidence="1">Membrane</location>
    </subcellularLocation>
</comment>
<evidence type="ECO:0000313" key="9">
    <source>
        <dbReference type="Proteomes" id="UP000561045"/>
    </source>
</evidence>
<dbReference type="InterPro" id="IPR001775">
    <property type="entry name" value="GspD/PilQ"/>
</dbReference>
<feature type="signal peptide" evidence="5">
    <location>
        <begin position="1"/>
        <end position="21"/>
    </location>
</feature>
<keyword evidence="2 5" id="KW-0732">Signal</keyword>
<dbReference type="Pfam" id="PF07655">
    <property type="entry name" value="Secretin_N_2"/>
    <property type="match status" value="1"/>
</dbReference>
<gene>
    <name evidence="8" type="ORF">GGR36_002060</name>
</gene>
<dbReference type="InterPro" id="IPR011514">
    <property type="entry name" value="Secretin_N_2"/>
</dbReference>
<dbReference type="Proteomes" id="UP000561045">
    <property type="component" value="Unassembled WGS sequence"/>
</dbReference>
<feature type="chain" id="PRO_5032745751" evidence="5">
    <location>
        <begin position="22"/>
        <end position="634"/>
    </location>
</feature>